<dbReference type="Gene3D" id="3.30.530.20">
    <property type="match status" value="1"/>
</dbReference>
<evidence type="ECO:0000313" key="1">
    <source>
        <dbReference type="EMBL" id="QBD79368.1"/>
    </source>
</evidence>
<dbReference type="Proteomes" id="UP000290365">
    <property type="component" value="Chromosome"/>
</dbReference>
<dbReference type="KEGG" id="kbs:EPA93_26625"/>
<dbReference type="AlphaFoldDB" id="A0A4P6JUP3"/>
<name>A0A4P6JUP3_KTERU</name>
<gene>
    <name evidence="1" type="ORF">EPA93_26625</name>
</gene>
<evidence type="ECO:0008006" key="3">
    <source>
        <dbReference type="Google" id="ProtNLM"/>
    </source>
</evidence>
<dbReference type="InterPro" id="IPR023393">
    <property type="entry name" value="START-like_dom_sf"/>
</dbReference>
<protein>
    <recommendedName>
        <fullName evidence="3">Carbon monoxide dehydrogenase</fullName>
    </recommendedName>
</protein>
<dbReference type="SUPFAM" id="SSF55961">
    <property type="entry name" value="Bet v1-like"/>
    <property type="match status" value="1"/>
</dbReference>
<proteinExistence type="predicted"/>
<sequence>MDIEGTYTLQGSPEDVWHCLMNPQVLRLTVPGIERIEQVDKHTYNVALRVEHTPFVGTYKGRVTIVEQQYPYHYRIAFEGEGHQHVPGVNGDGEQNGISGTGSIHLNGRDGHIVIAYRGTLALRKADPLWSSAVIKGGLKLFIQQFFTALNDYLHTRAQEVTTEEIVGATVLKRAGGNIVVLPSLSAQSPEPARLSALQMVVHWLGLGDGDPEQERLWATRFQRVGIISALLVLIWIGTRLPGRK</sequence>
<dbReference type="RefSeq" id="WP_129890421.1">
    <property type="nucleotide sequence ID" value="NZ_CP035758.1"/>
</dbReference>
<keyword evidence="2" id="KW-1185">Reference proteome</keyword>
<dbReference type="PANTHER" id="PTHR38588">
    <property type="entry name" value="BLL0334 PROTEIN"/>
    <property type="match status" value="1"/>
</dbReference>
<reference evidence="1 2" key="1">
    <citation type="submission" date="2019-01" db="EMBL/GenBank/DDBJ databases">
        <title>Ktedonosporobacter rubrisoli SCAWS-G2.</title>
        <authorList>
            <person name="Huang Y."/>
            <person name="Yan B."/>
        </authorList>
    </citation>
    <scope>NUCLEOTIDE SEQUENCE [LARGE SCALE GENOMIC DNA]</scope>
    <source>
        <strain evidence="1 2">SCAWS-G2</strain>
    </source>
</reference>
<organism evidence="1 2">
    <name type="scientific">Ktedonosporobacter rubrisoli</name>
    <dbReference type="NCBI Taxonomy" id="2509675"/>
    <lineage>
        <taxon>Bacteria</taxon>
        <taxon>Bacillati</taxon>
        <taxon>Chloroflexota</taxon>
        <taxon>Ktedonobacteria</taxon>
        <taxon>Ktedonobacterales</taxon>
        <taxon>Ktedonosporobacteraceae</taxon>
        <taxon>Ktedonosporobacter</taxon>
    </lineage>
</organism>
<dbReference type="EMBL" id="CP035758">
    <property type="protein sequence ID" value="QBD79368.1"/>
    <property type="molecule type" value="Genomic_DNA"/>
</dbReference>
<dbReference type="OrthoDB" id="9787428at2"/>
<evidence type="ECO:0000313" key="2">
    <source>
        <dbReference type="Proteomes" id="UP000290365"/>
    </source>
</evidence>
<dbReference type="InterPro" id="IPR010419">
    <property type="entry name" value="CO_DH_gsu"/>
</dbReference>
<dbReference type="PANTHER" id="PTHR38588:SF1">
    <property type="entry name" value="BLL0334 PROTEIN"/>
    <property type="match status" value="1"/>
</dbReference>
<accession>A0A4P6JUP3</accession>
<dbReference type="Pfam" id="PF06240">
    <property type="entry name" value="COXG"/>
    <property type="match status" value="1"/>
</dbReference>